<evidence type="ECO:0000259" key="5">
    <source>
        <dbReference type="Pfam" id="PF13193"/>
    </source>
</evidence>
<reference evidence="6 7" key="1">
    <citation type="submission" date="2015-06" db="EMBL/GenBank/DDBJ databases">
        <title>Genome sequencing of Cronobacter sp. strain DJ34 isolated from petroleum contaminated sludge of Duliajan Oil Fields, Assam, India.</title>
        <authorList>
            <person name="Pal S."/>
            <person name="Banerjee T.D."/>
            <person name="Roy A."/>
            <person name="Sar P."/>
            <person name="Kazy S.K."/>
        </authorList>
    </citation>
    <scope>NUCLEOTIDE SEQUENCE [LARGE SCALE GENOMIC DNA]</scope>
    <source>
        <strain evidence="6 7">DJ34</strain>
    </source>
</reference>
<gene>
    <name evidence="6" type="ORF">ACH50_10750</name>
</gene>
<dbReference type="Pfam" id="PF13193">
    <property type="entry name" value="AMP-binding_C"/>
    <property type="match status" value="1"/>
</dbReference>
<proteinExistence type="inferred from homology"/>
<dbReference type="CDD" id="cd04433">
    <property type="entry name" value="AFD_class_I"/>
    <property type="match status" value="1"/>
</dbReference>
<keyword evidence="7" id="KW-1185">Reference proteome</keyword>
<sequence>MSSTSADFQNLYEALRRSAERRPDALALAFENERYRYCDFYQRVQQTMAQLAHVWSLHKGDRIVLAFGNRPAFCEIFFAAMGLGIEVVPFSTKLKQEEGEGLVAHIAPQAVFYDANGQDWLSRTDGARCVSLSQWHALALPAGASAPEARVSRNDTAVIMFTSGTTGEPKGAVITHGNLLCAVDAYAHGLSLGENDSTVLAVPIYHITGLSALLALFVYLGAAIWLQLRFNATEVMNTVRDQGITFLHGSPTVFILLCQAAKAQSEGVPQTWPTLRAVACGAGHLNEGLVRELKERFPRTTIHPIYGLTETTSPATIFPQDVWGSAKSGSSGQAIPGLEIAVCDDNQQPLGVEQIGHIWLKGDVVVNEYWQRSERRPACNPAGWFNTGDIGYLDADGYLFIKDRSKDMINRGGEKIYSIELENILSTYRGVKEVAVIPAPSPVYGEEPVAFIVADSQQSLTSEEILGWLKAKVARFKLPARIIFTRTLPRTHNGKISKRQLRARLAEYIPYFATEERK</sequence>
<accession>A0A0J8VNR4</accession>
<dbReference type="GO" id="GO:0006631">
    <property type="term" value="P:fatty acid metabolic process"/>
    <property type="evidence" value="ECO:0007669"/>
    <property type="project" value="TreeGrafter"/>
</dbReference>
<keyword evidence="3" id="KW-0812">Transmembrane</keyword>
<dbReference type="PANTHER" id="PTHR43201">
    <property type="entry name" value="ACYL-COA SYNTHETASE"/>
    <property type="match status" value="1"/>
</dbReference>
<evidence type="ECO:0000256" key="1">
    <source>
        <dbReference type="ARBA" id="ARBA00006432"/>
    </source>
</evidence>
<name>A0A0J8VNR4_9ENTR</name>
<dbReference type="OrthoDB" id="9803968at2"/>
<evidence type="ECO:0000256" key="3">
    <source>
        <dbReference type="SAM" id="Phobius"/>
    </source>
</evidence>
<dbReference type="PROSITE" id="PS00455">
    <property type="entry name" value="AMP_BINDING"/>
    <property type="match status" value="1"/>
</dbReference>
<dbReference type="Proteomes" id="UP000037315">
    <property type="component" value="Unassembled WGS sequence"/>
</dbReference>
<dbReference type="InterPro" id="IPR025110">
    <property type="entry name" value="AMP-bd_C"/>
</dbReference>
<organism evidence="6 7">
    <name type="scientific">Franconibacter pulveris</name>
    <dbReference type="NCBI Taxonomy" id="435910"/>
    <lineage>
        <taxon>Bacteria</taxon>
        <taxon>Pseudomonadati</taxon>
        <taxon>Pseudomonadota</taxon>
        <taxon>Gammaproteobacteria</taxon>
        <taxon>Enterobacterales</taxon>
        <taxon>Enterobacteriaceae</taxon>
        <taxon>Franconibacter</taxon>
    </lineage>
</organism>
<feature type="domain" description="AMP-dependent synthetase/ligase" evidence="4">
    <location>
        <begin position="15"/>
        <end position="370"/>
    </location>
</feature>
<dbReference type="PATRIC" id="fig|1656095.3.peg.1175"/>
<evidence type="ECO:0000313" key="7">
    <source>
        <dbReference type="Proteomes" id="UP000037315"/>
    </source>
</evidence>
<evidence type="ECO:0000259" key="4">
    <source>
        <dbReference type="Pfam" id="PF00501"/>
    </source>
</evidence>
<feature type="transmembrane region" description="Helical" evidence="3">
    <location>
        <begin position="204"/>
        <end position="226"/>
    </location>
</feature>
<protein>
    <submittedName>
        <fullName evidence="6">AMP-dependent synthetase</fullName>
    </submittedName>
</protein>
<dbReference type="Gene3D" id="3.40.50.12780">
    <property type="entry name" value="N-terminal domain of ligase-like"/>
    <property type="match status" value="1"/>
</dbReference>
<dbReference type="EMBL" id="LFEJ01000014">
    <property type="protein sequence ID" value="KMV34622.1"/>
    <property type="molecule type" value="Genomic_DNA"/>
</dbReference>
<dbReference type="STRING" id="1121863.GCA_000621185_02285"/>
<dbReference type="Pfam" id="PF00501">
    <property type="entry name" value="AMP-binding"/>
    <property type="match status" value="1"/>
</dbReference>
<evidence type="ECO:0000256" key="2">
    <source>
        <dbReference type="ARBA" id="ARBA00022598"/>
    </source>
</evidence>
<keyword evidence="3" id="KW-0472">Membrane</keyword>
<keyword evidence="2" id="KW-0436">Ligase</keyword>
<evidence type="ECO:0000313" key="6">
    <source>
        <dbReference type="EMBL" id="KMV34622.1"/>
    </source>
</evidence>
<dbReference type="InterPro" id="IPR000873">
    <property type="entry name" value="AMP-dep_synth/lig_dom"/>
</dbReference>
<comment type="caution">
    <text evidence="6">The sequence shown here is derived from an EMBL/GenBank/DDBJ whole genome shotgun (WGS) entry which is preliminary data.</text>
</comment>
<dbReference type="RefSeq" id="WP_048887958.1">
    <property type="nucleotide sequence ID" value="NZ_LFEJ01000014.1"/>
</dbReference>
<dbReference type="SUPFAM" id="SSF56801">
    <property type="entry name" value="Acetyl-CoA synthetase-like"/>
    <property type="match status" value="1"/>
</dbReference>
<comment type="similarity">
    <text evidence="1">Belongs to the ATP-dependent AMP-binding enzyme family.</text>
</comment>
<dbReference type="AlphaFoldDB" id="A0A0J8VNR4"/>
<dbReference type="InterPro" id="IPR020845">
    <property type="entry name" value="AMP-binding_CS"/>
</dbReference>
<dbReference type="PANTHER" id="PTHR43201:SF5">
    <property type="entry name" value="MEDIUM-CHAIN ACYL-COA LIGASE ACSF2, MITOCHONDRIAL"/>
    <property type="match status" value="1"/>
</dbReference>
<dbReference type="InterPro" id="IPR045851">
    <property type="entry name" value="AMP-bd_C_sf"/>
</dbReference>
<feature type="domain" description="AMP-binding enzyme C-terminal" evidence="5">
    <location>
        <begin position="420"/>
        <end position="495"/>
    </location>
</feature>
<dbReference type="Gene3D" id="3.30.300.30">
    <property type="match status" value="1"/>
</dbReference>
<keyword evidence="3" id="KW-1133">Transmembrane helix</keyword>
<dbReference type="FunFam" id="3.30.300.30:FF:000008">
    <property type="entry name" value="2,3-dihydroxybenzoate-AMP ligase"/>
    <property type="match status" value="1"/>
</dbReference>
<dbReference type="InterPro" id="IPR042099">
    <property type="entry name" value="ANL_N_sf"/>
</dbReference>
<dbReference type="GO" id="GO:0031956">
    <property type="term" value="F:medium-chain fatty acid-CoA ligase activity"/>
    <property type="evidence" value="ECO:0007669"/>
    <property type="project" value="TreeGrafter"/>
</dbReference>